<keyword evidence="3" id="KW-1185">Reference proteome</keyword>
<feature type="chain" id="PRO_5002317113" evidence="1">
    <location>
        <begin position="19"/>
        <end position="205"/>
    </location>
</feature>
<gene>
    <name evidence="2" type="ORF">CYLTODRAFT_491813</name>
</gene>
<reference evidence="2 3" key="1">
    <citation type="journal article" date="2015" name="Fungal Genet. Biol.">
        <title>Evolution of novel wood decay mechanisms in Agaricales revealed by the genome sequences of Fistulina hepatica and Cylindrobasidium torrendii.</title>
        <authorList>
            <person name="Floudas D."/>
            <person name="Held B.W."/>
            <person name="Riley R."/>
            <person name="Nagy L.G."/>
            <person name="Koehler G."/>
            <person name="Ransdell A.S."/>
            <person name="Younus H."/>
            <person name="Chow J."/>
            <person name="Chiniquy J."/>
            <person name="Lipzen A."/>
            <person name="Tritt A."/>
            <person name="Sun H."/>
            <person name="Haridas S."/>
            <person name="LaButti K."/>
            <person name="Ohm R.A."/>
            <person name="Kues U."/>
            <person name="Blanchette R.A."/>
            <person name="Grigoriev I.V."/>
            <person name="Minto R.E."/>
            <person name="Hibbett D.S."/>
        </authorList>
    </citation>
    <scope>NUCLEOTIDE SEQUENCE [LARGE SCALE GENOMIC DNA]</scope>
    <source>
        <strain evidence="2 3">FP15055 ss-10</strain>
    </source>
</reference>
<dbReference type="EMBL" id="KN880568">
    <property type="protein sequence ID" value="KIY66023.1"/>
    <property type="molecule type" value="Genomic_DNA"/>
</dbReference>
<dbReference type="OrthoDB" id="3360032at2759"/>
<accession>A0A0D7B638</accession>
<keyword evidence="1" id="KW-0732">Signal</keyword>
<evidence type="ECO:0000313" key="2">
    <source>
        <dbReference type="EMBL" id="KIY66023.1"/>
    </source>
</evidence>
<dbReference type="STRING" id="1314674.A0A0D7B638"/>
<protein>
    <submittedName>
        <fullName evidence="2">Uncharacterized protein</fullName>
    </submittedName>
</protein>
<feature type="signal peptide" evidence="1">
    <location>
        <begin position="1"/>
        <end position="18"/>
    </location>
</feature>
<dbReference type="Proteomes" id="UP000054007">
    <property type="component" value="Unassembled WGS sequence"/>
</dbReference>
<name>A0A0D7B638_9AGAR</name>
<evidence type="ECO:0000256" key="1">
    <source>
        <dbReference type="SAM" id="SignalP"/>
    </source>
</evidence>
<organism evidence="2 3">
    <name type="scientific">Cylindrobasidium torrendii FP15055 ss-10</name>
    <dbReference type="NCBI Taxonomy" id="1314674"/>
    <lineage>
        <taxon>Eukaryota</taxon>
        <taxon>Fungi</taxon>
        <taxon>Dikarya</taxon>
        <taxon>Basidiomycota</taxon>
        <taxon>Agaricomycotina</taxon>
        <taxon>Agaricomycetes</taxon>
        <taxon>Agaricomycetidae</taxon>
        <taxon>Agaricales</taxon>
        <taxon>Marasmiineae</taxon>
        <taxon>Physalacriaceae</taxon>
        <taxon>Cylindrobasidium</taxon>
    </lineage>
</organism>
<dbReference type="AlphaFoldDB" id="A0A0D7B638"/>
<proteinExistence type="predicted"/>
<sequence>MFLPLILLYSAVLVVCNTEIVNFAINSQFTALSTLPNNLPTLRFGAEKHNFLLPPAPLGSSLDIDSGLGRLFVKLDCNDATWSTFEKFTLRISWPANYPSDFSIELFDSQEERAKIACITVIDAGILTPHPAVHISKYPLPVPFDVILEPLYFGVVPKSVCPVAASLLFIIAVAAFLAPKVHGELEALALEARKDIMLGSIHRRR</sequence>
<evidence type="ECO:0000313" key="3">
    <source>
        <dbReference type="Proteomes" id="UP000054007"/>
    </source>
</evidence>